<dbReference type="GO" id="GO:0008168">
    <property type="term" value="F:methyltransferase activity"/>
    <property type="evidence" value="ECO:0007669"/>
    <property type="project" value="UniProtKB-KW"/>
</dbReference>
<keyword evidence="2" id="KW-1185">Reference proteome</keyword>
<dbReference type="EMBL" id="JANIBM010000002">
    <property type="protein sequence ID" value="MCQ8179979.1"/>
    <property type="molecule type" value="Genomic_DNA"/>
</dbReference>
<dbReference type="Pfam" id="PF13489">
    <property type="entry name" value="Methyltransf_23"/>
    <property type="match status" value="1"/>
</dbReference>
<dbReference type="RefSeq" id="WP_256609358.1">
    <property type="nucleotide sequence ID" value="NZ_JANIBM010000002.1"/>
</dbReference>
<protein>
    <submittedName>
        <fullName evidence="1">Class I SAM-dependent methyltransferase</fullName>
    </submittedName>
</protein>
<organism evidence="1 2">
    <name type="scientific">Methylomonas aurea</name>
    <dbReference type="NCBI Taxonomy" id="2952224"/>
    <lineage>
        <taxon>Bacteria</taxon>
        <taxon>Pseudomonadati</taxon>
        <taxon>Pseudomonadota</taxon>
        <taxon>Gammaproteobacteria</taxon>
        <taxon>Methylococcales</taxon>
        <taxon>Methylococcaceae</taxon>
        <taxon>Methylomonas</taxon>
    </lineage>
</organism>
<comment type="caution">
    <text evidence="1">The sequence shown here is derived from an EMBL/GenBank/DDBJ whole genome shotgun (WGS) entry which is preliminary data.</text>
</comment>
<dbReference type="Proteomes" id="UP001524569">
    <property type="component" value="Unassembled WGS sequence"/>
</dbReference>
<proteinExistence type="predicted"/>
<dbReference type="Gene3D" id="3.40.50.150">
    <property type="entry name" value="Vaccinia Virus protein VP39"/>
    <property type="match status" value="1"/>
</dbReference>
<keyword evidence="1" id="KW-0489">Methyltransferase</keyword>
<dbReference type="InterPro" id="IPR029063">
    <property type="entry name" value="SAM-dependent_MTases_sf"/>
</dbReference>
<keyword evidence="1" id="KW-0808">Transferase</keyword>
<sequence>MTTFLNKCRICDSIDTHTTYTCHEMMFGTGEEFEYFQCAACECLQIKTIPNNIEKYYPSNYTPHIPPATASNGSSWITHILQKKRIETAIFQRNFKLNNLIKHFVNLPDALHGTPNDVSSVGRILTTAGLKSFKDPILDVGCGIYSHWLTHLRELGFSRLLGIDPLIPKDQEYGDIKIIKKELCDVPGKFTFITLHHSLEHIPNQEETLAEIKNHLTLDGVCLIRIPLVSSYVWNQYKTNWVELDPPRHLYLHSIKSFKFLASKVGLEIFDIQYDTTAFEFYGSEMYARGIPLNDKNSPLVNINSSLFSEDEMHKFKVLSDYVNKTEQAGRAAIFLRRVSDVNT</sequence>
<gene>
    <name evidence="1" type="ORF">NP603_02550</name>
</gene>
<name>A0ABT1UCN1_9GAMM</name>
<dbReference type="SUPFAM" id="SSF53335">
    <property type="entry name" value="S-adenosyl-L-methionine-dependent methyltransferases"/>
    <property type="match status" value="1"/>
</dbReference>
<accession>A0ABT1UCN1</accession>
<reference evidence="1 2" key="1">
    <citation type="submission" date="2022-07" db="EMBL/GenBank/DDBJ databases">
        <title>Methylomonas rivi sp. nov., Methylomonas rosea sp. nov., Methylomonas aureus sp. nov. and Methylomonas subterranea sp. nov., four novel methanotrophs isolated from a freshwater creek and the deep terrestrial subsurface.</title>
        <authorList>
            <person name="Abin C."/>
            <person name="Sankaranarayanan K."/>
            <person name="Garner C."/>
            <person name="Sindelar R."/>
            <person name="Kotary K."/>
            <person name="Garner R."/>
            <person name="Barclay S."/>
            <person name="Lawson P."/>
            <person name="Krumholz L."/>
        </authorList>
    </citation>
    <scope>NUCLEOTIDE SEQUENCE [LARGE SCALE GENOMIC DNA]</scope>
    <source>
        <strain evidence="1 2">SURF-1</strain>
    </source>
</reference>
<evidence type="ECO:0000313" key="1">
    <source>
        <dbReference type="EMBL" id="MCQ8179979.1"/>
    </source>
</evidence>
<dbReference type="GO" id="GO:0032259">
    <property type="term" value="P:methylation"/>
    <property type="evidence" value="ECO:0007669"/>
    <property type="project" value="UniProtKB-KW"/>
</dbReference>
<evidence type="ECO:0000313" key="2">
    <source>
        <dbReference type="Proteomes" id="UP001524569"/>
    </source>
</evidence>